<dbReference type="InterPro" id="IPR036291">
    <property type="entry name" value="NAD(P)-bd_dom_sf"/>
</dbReference>
<dbReference type="CDD" id="cd05324">
    <property type="entry name" value="carb_red_PTCR-like_SDR_c"/>
    <property type="match status" value="1"/>
</dbReference>
<reference evidence="5 6" key="1">
    <citation type="submission" date="2014-04" db="EMBL/GenBank/DDBJ databases">
        <authorList>
            <consortium name="International Citrus Genome Consortium"/>
            <person name="Gmitter F."/>
            <person name="Chen C."/>
            <person name="Farmerie W."/>
            <person name="Harkins T."/>
            <person name="Desany B."/>
            <person name="Mohiuddin M."/>
            <person name="Kodira C."/>
            <person name="Borodovsky M."/>
            <person name="Lomsadze A."/>
            <person name="Burns P."/>
            <person name="Jenkins J."/>
            <person name="Prochnik S."/>
            <person name="Shu S."/>
            <person name="Chapman J."/>
            <person name="Pitluck S."/>
            <person name="Schmutz J."/>
            <person name="Rokhsar D."/>
        </authorList>
    </citation>
    <scope>NUCLEOTIDE SEQUENCE</scope>
</reference>
<sequence>MAEATKKYAVVTGSNKGIGFETVRQLASKGITVVLTARDEKRGLEAVEKLKASGVDPELLLFHQLDISDLASVSSLADFIKTQFGKLDILTKGDAEVDWSKVCYQTYELAVECLKTNYYGTKQTCEALIPLLELSDSPRLVNLSSYVSALKDLPEKARAVLGDVENLTEERIEMVVKDYFKDYEEGEIANRGWCPHSSAYKVSKAVINAYTRILAKRYPKFCVNCVCPGFVKTDINFHAGILSVEEGAESPVKLALLPDGGPTGRFFLRKEEAPF</sequence>
<dbReference type="SUPFAM" id="SSF51735">
    <property type="entry name" value="NAD(P)-binding Rossmann-fold domains"/>
    <property type="match status" value="1"/>
</dbReference>
<dbReference type="Proteomes" id="UP000027120">
    <property type="component" value="Unassembled WGS sequence"/>
</dbReference>
<dbReference type="InterPro" id="IPR002347">
    <property type="entry name" value="SDR_fam"/>
</dbReference>
<dbReference type="PANTHER" id="PTHR43490:SF98">
    <property type="entry name" value="OS02G0640600 PROTEIN"/>
    <property type="match status" value="1"/>
</dbReference>
<dbReference type="Gene3D" id="3.40.50.720">
    <property type="entry name" value="NAD(P)-binding Rossmann-like Domain"/>
    <property type="match status" value="1"/>
</dbReference>
<evidence type="ECO:0000313" key="5">
    <source>
        <dbReference type="EMBL" id="KDO86076.1"/>
    </source>
</evidence>
<dbReference type="InterPro" id="IPR045313">
    <property type="entry name" value="CBR1-like"/>
</dbReference>
<evidence type="ECO:0000256" key="1">
    <source>
        <dbReference type="ARBA" id="ARBA00006484"/>
    </source>
</evidence>
<dbReference type="Pfam" id="PF00106">
    <property type="entry name" value="adh_short"/>
    <property type="match status" value="1"/>
</dbReference>
<gene>
    <name evidence="5" type="ORF">CISIN_1g022357mg</name>
</gene>
<evidence type="ECO:0000313" key="6">
    <source>
        <dbReference type="Proteomes" id="UP000027120"/>
    </source>
</evidence>
<dbReference type="EC" id="1.1.1.-" evidence="4"/>
<proteinExistence type="inferred from homology"/>
<keyword evidence="3 4" id="KW-0560">Oxidoreductase</keyword>
<keyword evidence="6" id="KW-1185">Reference proteome</keyword>
<protein>
    <recommendedName>
        <fullName evidence="4">Short-chain dehydrogenase/reductase</fullName>
        <ecNumber evidence="4">1.1.1.-</ecNumber>
    </recommendedName>
</protein>
<dbReference type="AlphaFoldDB" id="A0A067HE14"/>
<dbReference type="GO" id="GO:0016616">
    <property type="term" value="F:oxidoreductase activity, acting on the CH-OH group of donors, NAD or NADP as acceptor"/>
    <property type="evidence" value="ECO:0007669"/>
    <property type="project" value="InterPro"/>
</dbReference>
<evidence type="ECO:0000256" key="2">
    <source>
        <dbReference type="ARBA" id="ARBA00022857"/>
    </source>
</evidence>
<dbReference type="PANTHER" id="PTHR43490">
    <property type="entry name" value="(+)-NEOMENTHOL DEHYDROGENASE"/>
    <property type="match status" value="1"/>
</dbReference>
<comment type="similarity">
    <text evidence="1 4">Belongs to the short-chain dehydrogenases/reductases (SDR) family.</text>
</comment>
<dbReference type="EMBL" id="KK784873">
    <property type="protein sequence ID" value="KDO86076.1"/>
    <property type="molecule type" value="Genomic_DNA"/>
</dbReference>
<organism evidence="5 6">
    <name type="scientific">Citrus sinensis</name>
    <name type="common">Sweet orange</name>
    <name type="synonym">Citrus aurantium var. sinensis</name>
    <dbReference type="NCBI Taxonomy" id="2711"/>
    <lineage>
        <taxon>Eukaryota</taxon>
        <taxon>Viridiplantae</taxon>
        <taxon>Streptophyta</taxon>
        <taxon>Embryophyta</taxon>
        <taxon>Tracheophyta</taxon>
        <taxon>Spermatophyta</taxon>
        <taxon>Magnoliopsida</taxon>
        <taxon>eudicotyledons</taxon>
        <taxon>Gunneridae</taxon>
        <taxon>Pentapetalae</taxon>
        <taxon>rosids</taxon>
        <taxon>malvids</taxon>
        <taxon>Sapindales</taxon>
        <taxon>Rutaceae</taxon>
        <taxon>Aurantioideae</taxon>
        <taxon>Citrus</taxon>
    </lineage>
</organism>
<accession>A0A067HE14</accession>
<evidence type="ECO:0000256" key="3">
    <source>
        <dbReference type="ARBA" id="ARBA00023002"/>
    </source>
</evidence>
<name>A0A067HE14_CITSI</name>
<dbReference type="SMR" id="A0A067HE14"/>
<keyword evidence="2 4" id="KW-0521">NADP</keyword>
<dbReference type="PRINTS" id="PR00081">
    <property type="entry name" value="GDHRDH"/>
</dbReference>
<evidence type="ECO:0000256" key="4">
    <source>
        <dbReference type="RuleBase" id="RU369024"/>
    </source>
</evidence>